<sequence>MAVGGKTQSRSQHVGGLIPILECQRVQRSEGAARHNRCPSCKHKVGPVPEEGYHRSSRAELPR</sequence>
<evidence type="ECO:0000256" key="1">
    <source>
        <dbReference type="SAM" id="MobiDB-lite"/>
    </source>
</evidence>
<feature type="region of interest" description="Disordered" evidence="1">
    <location>
        <begin position="31"/>
        <end position="63"/>
    </location>
</feature>
<reference evidence="3" key="1">
    <citation type="journal article" date="2012" name="Nat. Genet.">
        <title>Lifestyle transitions in plant pathogenic Colletotrichum fungi deciphered by genome and transcriptome analyses.</title>
        <authorList>
            <person name="O'Connell R.J."/>
            <person name="Thon M.R."/>
            <person name="Hacquard S."/>
            <person name="Amyotte S.G."/>
            <person name="Kleemann J."/>
            <person name="Torres M.F."/>
            <person name="Damm U."/>
            <person name="Buiate E.A."/>
            <person name="Epstein L."/>
            <person name="Alkan N."/>
            <person name="Altmueller J."/>
            <person name="Alvarado-Balderrama L."/>
            <person name="Bauser C.A."/>
            <person name="Becker C."/>
            <person name="Birren B.W."/>
            <person name="Chen Z."/>
            <person name="Choi J."/>
            <person name="Crouch J.A."/>
            <person name="Duvick J.P."/>
            <person name="Farman M.A."/>
            <person name="Gan P."/>
            <person name="Heiman D."/>
            <person name="Henrissat B."/>
            <person name="Howard R.J."/>
            <person name="Kabbage M."/>
            <person name="Koch C."/>
            <person name="Kracher B."/>
            <person name="Kubo Y."/>
            <person name="Law A.D."/>
            <person name="Lebrun M.-H."/>
            <person name="Lee Y.-H."/>
            <person name="Miyara I."/>
            <person name="Moore N."/>
            <person name="Neumann U."/>
            <person name="Nordstroem K."/>
            <person name="Panaccione D.G."/>
            <person name="Panstruga R."/>
            <person name="Place M."/>
            <person name="Proctor R.H."/>
            <person name="Prusky D."/>
            <person name="Rech G."/>
            <person name="Reinhardt R."/>
            <person name="Rollins J.A."/>
            <person name="Rounsley S."/>
            <person name="Schardl C.L."/>
            <person name="Schwartz D.C."/>
            <person name="Shenoy N."/>
            <person name="Shirasu K."/>
            <person name="Sikhakolli U.R."/>
            <person name="Stueber K."/>
            <person name="Sukno S.A."/>
            <person name="Sweigard J.A."/>
            <person name="Takano Y."/>
            <person name="Takahara H."/>
            <person name="Trail F."/>
            <person name="van der Does H.C."/>
            <person name="Voll L.M."/>
            <person name="Will I."/>
            <person name="Young S."/>
            <person name="Zeng Q."/>
            <person name="Zhang J."/>
            <person name="Zhou S."/>
            <person name="Dickman M.B."/>
            <person name="Schulze-Lefert P."/>
            <person name="Ver Loren van Themaat E."/>
            <person name="Ma L.-J."/>
            <person name="Vaillancourt L.J."/>
        </authorList>
    </citation>
    <scope>NUCLEOTIDE SEQUENCE [LARGE SCALE GENOMIC DNA]</scope>
    <source>
        <strain evidence="3">IMI 349063</strain>
    </source>
</reference>
<dbReference type="AlphaFoldDB" id="H1V2G1"/>
<accession>H1V2G1</accession>
<feature type="compositionally biased region" description="Basic and acidic residues" evidence="1">
    <location>
        <begin position="51"/>
        <end position="63"/>
    </location>
</feature>
<dbReference type="HOGENOM" id="CLU_2885654_0_0_1"/>
<feature type="compositionally biased region" description="Basic residues" evidence="1">
    <location>
        <begin position="34"/>
        <end position="45"/>
    </location>
</feature>
<protein>
    <submittedName>
        <fullName evidence="2">Uncharacterized protein</fullName>
    </submittedName>
</protein>
<proteinExistence type="predicted"/>
<organism evidence="2 3">
    <name type="scientific">Colletotrichum higginsianum (strain IMI 349063)</name>
    <name type="common">Crucifer anthracnose fungus</name>
    <dbReference type="NCBI Taxonomy" id="759273"/>
    <lineage>
        <taxon>Eukaryota</taxon>
        <taxon>Fungi</taxon>
        <taxon>Dikarya</taxon>
        <taxon>Ascomycota</taxon>
        <taxon>Pezizomycotina</taxon>
        <taxon>Sordariomycetes</taxon>
        <taxon>Hypocreomycetidae</taxon>
        <taxon>Glomerellales</taxon>
        <taxon>Glomerellaceae</taxon>
        <taxon>Colletotrichum</taxon>
        <taxon>Colletotrichum destructivum species complex</taxon>
    </lineage>
</organism>
<dbReference type="EMBL" id="CACQ02001128">
    <property type="protein sequence ID" value="CCF34413.1"/>
    <property type="molecule type" value="Genomic_DNA"/>
</dbReference>
<evidence type="ECO:0000313" key="3">
    <source>
        <dbReference type="Proteomes" id="UP000007174"/>
    </source>
</evidence>
<dbReference type="Proteomes" id="UP000007174">
    <property type="component" value="Unassembled WGS sequence"/>
</dbReference>
<gene>
    <name evidence="2" type="ORF">CH063_06409</name>
</gene>
<evidence type="ECO:0000313" key="2">
    <source>
        <dbReference type="EMBL" id="CCF34413.1"/>
    </source>
</evidence>
<name>H1V2G1_COLHI</name>